<dbReference type="PANTHER" id="PTHR43065">
    <property type="entry name" value="SENSOR HISTIDINE KINASE"/>
    <property type="match status" value="1"/>
</dbReference>
<evidence type="ECO:0000313" key="9">
    <source>
        <dbReference type="EMBL" id="GAI11528.1"/>
    </source>
</evidence>
<dbReference type="AlphaFoldDB" id="X1KXU9"/>
<protein>
    <recommendedName>
        <fullName evidence="10">PAS domain-containing protein</fullName>
    </recommendedName>
</protein>
<dbReference type="InterPro" id="IPR000014">
    <property type="entry name" value="PAS"/>
</dbReference>
<keyword evidence="1" id="KW-0597">Phosphoprotein</keyword>
<dbReference type="Pfam" id="PF00512">
    <property type="entry name" value="HisKA"/>
    <property type="match status" value="1"/>
</dbReference>
<dbReference type="GO" id="GO:0000155">
    <property type="term" value="F:phosphorelay sensor kinase activity"/>
    <property type="evidence" value="ECO:0007669"/>
    <property type="project" value="InterPro"/>
</dbReference>
<gene>
    <name evidence="9" type="ORF">S06H3_12990</name>
</gene>
<dbReference type="PANTHER" id="PTHR43065:SF10">
    <property type="entry name" value="PEROXIDE STRESS-ACTIVATED HISTIDINE KINASE MAK3"/>
    <property type="match status" value="1"/>
</dbReference>
<dbReference type="SUPFAM" id="SSF47384">
    <property type="entry name" value="Homodimeric domain of signal transducing histidine kinase"/>
    <property type="match status" value="1"/>
</dbReference>
<accession>X1KXU9</accession>
<dbReference type="GO" id="GO:0005524">
    <property type="term" value="F:ATP binding"/>
    <property type="evidence" value="ECO:0007669"/>
    <property type="project" value="UniProtKB-KW"/>
</dbReference>
<dbReference type="NCBIfam" id="TIGR00229">
    <property type="entry name" value="sensory_box"/>
    <property type="match status" value="1"/>
</dbReference>
<dbReference type="Gene3D" id="1.10.287.130">
    <property type="match status" value="1"/>
</dbReference>
<organism evidence="9">
    <name type="scientific">marine sediment metagenome</name>
    <dbReference type="NCBI Taxonomy" id="412755"/>
    <lineage>
        <taxon>unclassified sequences</taxon>
        <taxon>metagenomes</taxon>
        <taxon>ecological metagenomes</taxon>
    </lineage>
</organism>
<dbReference type="InterPro" id="IPR036890">
    <property type="entry name" value="HATPase_C_sf"/>
</dbReference>
<dbReference type="SUPFAM" id="SSF55785">
    <property type="entry name" value="PYP-like sensor domain (PAS domain)"/>
    <property type="match status" value="1"/>
</dbReference>
<keyword evidence="3" id="KW-0547">Nucleotide-binding</keyword>
<dbReference type="InterPro" id="IPR005467">
    <property type="entry name" value="His_kinase_dom"/>
</dbReference>
<evidence type="ECO:0000256" key="5">
    <source>
        <dbReference type="ARBA" id="ARBA00022840"/>
    </source>
</evidence>
<evidence type="ECO:0000259" key="7">
    <source>
        <dbReference type="PROSITE" id="PS50109"/>
    </source>
</evidence>
<feature type="domain" description="PAS" evidence="8">
    <location>
        <begin position="15"/>
        <end position="51"/>
    </location>
</feature>
<evidence type="ECO:0000259" key="8">
    <source>
        <dbReference type="PROSITE" id="PS50112"/>
    </source>
</evidence>
<feature type="non-terminal residue" evidence="9">
    <location>
        <position position="264"/>
    </location>
</feature>
<dbReference type="PROSITE" id="PS50109">
    <property type="entry name" value="HIS_KIN"/>
    <property type="match status" value="1"/>
</dbReference>
<dbReference type="InterPro" id="IPR003661">
    <property type="entry name" value="HisK_dim/P_dom"/>
</dbReference>
<keyword evidence="4" id="KW-0418">Kinase</keyword>
<dbReference type="InterPro" id="IPR036097">
    <property type="entry name" value="HisK_dim/P_sf"/>
</dbReference>
<dbReference type="CDD" id="cd00082">
    <property type="entry name" value="HisKA"/>
    <property type="match status" value="1"/>
</dbReference>
<keyword evidence="5" id="KW-0067">ATP-binding</keyword>
<proteinExistence type="predicted"/>
<name>X1KXU9_9ZZZZ</name>
<dbReference type="PROSITE" id="PS50112">
    <property type="entry name" value="PAS"/>
    <property type="match status" value="1"/>
</dbReference>
<evidence type="ECO:0000256" key="6">
    <source>
        <dbReference type="ARBA" id="ARBA00023012"/>
    </source>
</evidence>
<evidence type="ECO:0000256" key="3">
    <source>
        <dbReference type="ARBA" id="ARBA00022741"/>
    </source>
</evidence>
<dbReference type="Pfam" id="PF13426">
    <property type="entry name" value="PAS_9"/>
    <property type="match status" value="1"/>
</dbReference>
<dbReference type="SMART" id="SM00388">
    <property type="entry name" value="HisKA"/>
    <property type="match status" value="1"/>
</dbReference>
<keyword evidence="6" id="KW-0902">Two-component regulatory system</keyword>
<reference evidence="9" key="1">
    <citation type="journal article" date="2014" name="Front. Microbiol.">
        <title>High frequency of phylogenetically diverse reductive dehalogenase-homologous genes in deep subseafloor sedimentary metagenomes.</title>
        <authorList>
            <person name="Kawai M."/>
            <person name="Futagami T."/>
            <person name="Toyoda A."/>
            <person name="Takaki Y."/>
            <person name="Nishi S."/>
            <person name="Hori S."/>
            <person name="Arai W."/>
            <person name="Tsubouchi T."/>
            <person name="Morono Y."/>
            <person name="Uchiyama I."/>
            <person name="Ito T."/>
            <person name="Fujiyama A."/>
            <person name="Inagaki F."/>
            <person name="Takami H."/>
        </authorList>
    </citation>
    <scope>NUCLEOTIDE SEQUENCE</scope>
    <source>
        <strain evidence="9">Expedition CK06-06</strain>
    </source>
</reference>
<dbReference type="InterPro" id="IPR035965">
    <property type="entry name" value="PAS-like_dom_sf"/>
</dbReference>
<keyword evidence="2" id="KW-0808">Transferase</keyword>
<dbReference type="CDD" id="cd00130">
    <property type="entry name" value="PAS"/>
    <property type="match status" value="1"/>
</dbReference>
<sequence>MSKEAINIGLIILDNNRIVEFNKTAEKILGYKFEEIIGKTCEEIFVNPASRGGARVNQSNNKGLIKNMVDQSNNEAQFKIELLTKKGEKIPIIMNIFRHKVETYKNKNSKLSFLLFQDLRDRKKMQEHLAHLNRLKSLGELTAGFVHEIRNPLASISTNVQYINQNINPTFKYYDEVQDILLDISAMENFIEKILKFAKPGKPQIINTNVNDVIEEVLKFLKKKFRSIKINLEKNYDEELLLVLADPEQIKQVLINIFTNAPPV</sequence>
<dbReference type="Gene3D" id="3.30.565.10">
    <property type="entry name" value="Histidine kinase-like ATPase, C-terminal domain"/>
    <property type="match status" value="1"/>
</dbReference>
<evidence type="ECO:0008006" key="10">
    <source>
        <dbReference type="Google" id="ProtNLM"/>
    </source>
</evidence>
<evidence type="ECO:0000256" key="2">
    <source>
        <dbReference type="ARBA" id="ARBA00022679"/>
    </source>
</evidence>
<evidence type="ECO:0000256" key="1">
    <source>
        <dbReference type="ARBA" id="ARBA00022553"/>
    </source>
</evidence>
<dbReference type="EMBL" id="BARV01006343">
    <property type="protein sequence ID" value="GAI11528.1"/>
    <property type="molecule type" value="Genomic_DNA"/>
</dbReference>
<evidence type="ECO:0000256" key="4">
    <source>
        <dbReference type="ARBA" id="ARBA00022777"/>
    </source>
</evidence>
<dbReference type="Gene3D" id="3.30.450.20">
    <property type="entry name" value="PAS domain"/>
    <property type="match status" value="1"/>
</dbReference>
<feature type="domain" description="Histidine kinase" evidence="7">
    <location>
        <begin position="144"/>
        <end position="264"/>
    </location>
</feature>
<comment type="caution">
    <text evidence="9">The sequence shown here is derived from an EMBL/GenBank/DDBJ whole genome shotgun (WGS) entry which is preliminary data.</text>
</comment>
<dbReference type="SUPFAM" id="SSF55874">
    <property type="entry name" value="ATPase domain of HSP90 chaperone/DNA topoisomerase II/histidine kinase"/>
    <property type="match status" value="1"/>
</dbReference>